<evidence type="ECO:0000313" key="1">
    <source>
        <dbReference type="EMBL" id="GAP14947.1"/>
    </source>
</evidence>
<protein>
    <submittedName>
        <fullName evidence="1">Uncharacterized protein</fullName>
    </submittedName>
</protein>
<organism evidence="1">
    <name type="scientific">Longilinea arvoryzae</name>
    <dbReference type="NCBI Taxonomy" id="360412"/>
    <lineage>
        <taxon>Bacteria</taxon>
        <taxon>Bacillati</taxon>
        <taxon>Chloroflexota</taxon>
        <taxon>Anaerolineae</taxon>
        <taxon>Anaerolineales</taxon>
        <taxon>Anaerolineaceae</taxon>
        <taxon>Longilinea</taxon>
    </lineage>
</organism>
<proteinExistence type="predicted"/>
<dbReference type="RefSeq" id="WP_075074160.1">
    <property type="nucleotide sequence ID" value="NZ_DF967972.1"/>
</dbReference>
<evidence type="ECO:0000313" key="2">
    <source>
        <dbReference type="Proteomes" id="UP000055060"/>
    </source>
</evidence>
<sequence>MSPVPFMRPPDSDNSYEVGDTVEVYCDHEKGGQRIRGWLKGIVVQVDSKMVAVQFRSNVYLTDGWMVPDHILWYPLTSPHIRSVQRKPSKADIL</sequence>
<reference evidence="1" key="1">
    <citation type="submission" date="2015-07" db="EMBL/GenBank/DDBJ databases">
        <title>Draft Genome Sequences of Anaerolinea thermolimosa IMO-1, Bellilinea caldifistulae GOMI-1, Leptolinea tardivitalis YMTK-2, Levilinea saccharolytica KIBI-1,Longilinea arvoryzae KOME-1, Previously Described as Members of the Anaerolineaceae (Chloroflexi).</title>
        <authorList>
            <person name="Sekiguchi Y."/>
            <person name="Ohashi A."/>
            <person name="Matsuura N."/>
            <person name="Tourlousse M.D."/>
        </authorList>
    </citation>
    <scope>NUCLEOTIDE SEQUENCE [LARGE SCALE GENOMIC DNA]</scope>
    <source>
        <strain evidence="1">KOME-1</strain>
    </source>
</reference>
<dbReference type="OrthoDB" id="163413at2"/>
<dbReference type="Proteomes" id="UP000055060">
    <property type="component" value="Unassembled WGS sequence"/>
</dbReference>
<dbReference type="EMBL" id="DF967972">
    <property type="protein sequence ID" value="GAP14947.1"/>
    <property type="molecule type" value="Genomic_DNA"/>
</dbReference>
<accession>A0A0S7BK11</accession>
<name>A0A0S7BK11_9CHLR</name>
<keyword evidence="2" id="KW-1185">Reference proteome</keyword>
<dbReference type="AlphaFoldDB" id="A0A0S7BK11"/>
<gene>
    <name evidence="1" type="ORF">LARV_02727</name>
</gene>
<dbReference type="STRING" id="360412.LARV_02727"/>